<sequence length="122" mass="12710">MRKVKPEPFPDPLIRDAGAFGQAVRAARTGAGISLEAAAQALSISKATLSDLEGGKGTVALGTALRVARDLGAVVFAAPLAVHFEAATALQGLRKARPKPWGGVDSERPSPSRQPLERERST</sequence>
<dbReference type="RefSeq" id="WP_394471247.1">
    <property type="nucleotide sequence ID" value="NZ_JBIGHY010000005.1"/>
</dbReference>
<comment type="caution">
    <text evidence="3">The sequence shown here is derived from an EMBL/GenBank/DDBJ whole genome shotgun (WGS) entry which is preliminary data.</text>
</comment>
<dbReference type="CDD" id="cd00093">
    <property type="entry name" value="HTH_XRE"/>
    <property type="match status" value="1"/>
</dbReference>
<feature type="region of interest" description="Disordered" evidence="1">
    <location>
        <begin position="94"/>
        <end position="122"/>
    </location>
</feature>
<evidence type="ECO:0000313" key="4">
    <source>
        <dbReference type="Proteomes" id="UP001606300"/>
    </source>
</evidence>
<dbReference type="InterPro" id="IPR001387">
    <property type="entry name" value="Cro/C1-type_HTH"/>
</dbReference>
<dbReference type="EMBL" id="JBIGHY010000005">
    <property type="protein sequence ID" value="MFG6415178.1"/>
    <property type="molecule type" value="Genomic_DNA"/>
</dbReference>
<dbReference type="SUPFAM" id="SSF47413">
    <property type="entry name" value="lambda repressor-like DNA-binding domains"/>
    <property type="match status" value="1"/>
</dbReference>
<dbReference type="Pfam" id="PF13560">
    <property type="entry name" value="HTH_31"/>
    <property type="match status" value="1"/>
</dbReference>
<keyword evidence="4" id="KW-1185">Reference proteome</keyword>
<feature type="domain" description="HTH cro/C1-type" evidence="2">
    <location>
        <begin position="24"/>
        <end position="69"/>
    </location>
</feature>
<evidence type="ECO:0000256" key="1">
    <source>
        <dbReference type="SAM" id="MobiDB-lite"/>
    </source>
</evidence>
<evidence type="ECO:0000313" key="3">
    <source>
        <dbReference type="EMBL" id="MFG6415178.1"/>
    </source>
</evidence>
<proteinExistence type="predicted"/>
<dbReference type="PROSITE" id="PS50943">
    <property type="entry name" value="HTH_CROC1"/>
    <property type="match status" value="1"/>
</dbReference>
<reference evidence="3 4" key="1">
    <citation type="submission" date="2024-09" db="EMBL/GenBank/DDBJ databases">
        <title>Novel species of the genus Pelomonas and Roseateles isolated from streams.</title>
        <authorList>
            <person name="Lu H."/>
        </authorList>
    </citation>
    <scope>NUCLEOTIDE SEQUENCE [LARGE SCALE GENOMIC DNA]</scope>
    <source>
        <strain evidence="3 4">DC23W</strain>
    </source>
</reference>
<feature type="compositionally biased region" description="Basic and acidic residues" evidence="1">
    <location>
        <begin position="105"/>
        <end position="122"/>
    </location>
</feature>
<dbReference type="Proteomes" id="UP001606300">
    <property type="component" value="Unassembled WGS sequence"/>
</dbReference>
<name>A0ABW7ERC3_9BURK</name>
<evidence type="ECO:0000259" key="2">
    <source>
        <dbReference type="PROSITE" id="PS50943"/>
    </source>
</evidence>
<dbReference type="SMART" id="SM00530">
    <property type="entry name" value="HTH_XRE"/>
    <property type="match status" value="1"/>
</dbReference>
<dbReference type="InterPro" id="IPR010982">
    <property type="entry name" value="Lambda_DNA-bd_dom_sf"/>
</dbReference>
<dbReference type="Gene3D" id="1.10.260.40">
    <property type="entry name" value="lambda repressor-like DNA-binding domains"/>
    <property type="match status" value="1"/>
</dbReference>
<accession>A0ABW7ERC3</accession>
<protein>
    <submittedName>
        <fullName evidence="3">Helix-turn-helix domain-containing protein</fullName>
    </submittedName>
</protein>
<gene>
    <name evidence="3" type="ORF">ACG02S_14875</name>
</gene>
<organism evidence="3 4">
    <name type="scientific">Pelomonas dachongensis</name>
    <dbReference type="NCBI Taxonomy" id="3299029"/>
    <lineage>
        <taxon>Bacteria</taxon>
        <taxon>Pseudomonadati</taxon>
        <taxon>Pseudomonadota</taxon>
        <taxon>Betaproteobacteria</taxon>
        <taxon>Burkholderiales</taxon>
        <taxon>Sphaerotilaceae</taxon>
        <taxon>Roseateles</taxon>
    </lineage>
</organism>